<proteinExistence type="predicted"/>
<dbReference type="RefSeq" id="WP_242162978.1">
    <property type="nucleotide sequence ID" value="NZ_JAJMLW010000001.1"/>
</dbReference>
<dbReference type="Pfam" id="PF13306">
    <property type="entry name" value="LRR_5"/>
    <property type="match status" value="2"/>
</dbReference>
<evidence type="ECO:0000313" key="2">
    <source>
        <dbReference type="EMBL" id="MCI2241131.1"/>
    </source>
</evidence>
<evidence type="ECO:0000313" key="3">
    <source>
        <dbReference type="Proteomes" id="UP001430755"/>
    </source>
</evidence>
<evidence type="ECO:0000256" key="1">
    <source>
        <dbReference type="SAM" id="MobiDB-lite"/>
    </source>
</evidence>
<dbReference type="InterPro" id="IPR026906">
    <property type="entry name" value="LRR_5"/>
</dbReference>
<accession>A0ABS9WE39</accession>
<gene>
    <name evidence="2" type="ORF">LPT13_02040</name>
</gene>
<feature type="compositionally biased region" description="Basic and acidic residues" evidence="1">
    <location>
        <begin position="1"/>
        <end position="21"/>
    </location>
</feature>
<reference evidence="2" key="1">
    <citation type="submission" date="2021-11" db="EMBL/GenBank/DDBJ databases">
        <title>A Novel Adlercreutzia Species, isolated from a Allomyrina dichotoma larva feces.</title>
        <authorList>
            <person name="Suh M.K."/>
        </authorList>
    </citation>
    <scope>NUCLEOTIDE SEQUENCE</scope>
    <source>
        <strain evidence="2">JBNU-10</strain>
    </source>
</reference>
<dbReference type="Proteomes" id="UP001430755">
    <property type="component" value="Unassembled WGS sequence"/>
</dbReference>
<protein>
    <submittedName>
        <fullName evidence="2">Leucine-rich repeat protein</fullName>
    </submittedName>
</protein>
<feature type="region of interest" description="Disordered" evidence="1">
    <location>
        <begin position="1"/>
        <end position="22"/>
    </location>
</feature>
<comment type="caution">
    <text evidence="2">The sequence shown here is derived from an EMBL/GenBank/DDBJ whole genome shotgun (WGS) entry which is preliminary data.</text>
</comment>
<feature type="region of interest" description="Disordered" evidence="1">
    <location>
        <begin position="131"/>
        <end position="158"/>
    </location>
</feature>
<feature type="region of interest" description="Disordered" evidence="1">
    <location>
        <begin position="75"/>
        <end position="107"/>
    </location>
</feature>
<sequence>MGDGFAQRERLEGTARGDESPRVLPFGVVMRDLAEGRHLVARRAEYAAAARAGGADAEGADAECGAGAAGAARAADGANGAGGGCAADAPDAAGAAGEPERPLPSVRLSPVELRNLEMIDDPALEGLRAARGTAAPAPPRVRPATGGEGAGAGPDPRRLQGGIVDHLVIGPEVEVVEPGPHGPRARLSVAVDPANPRFSTDGRALFSRDGRVLVALIVPCAAYDVPDGCVEVGPRAFDSLDGLERVSLPEGLRRIGRLAFAKSGLAFVAVPGTVDEVGEKAFFGCAALRACLLAEGVRAVGAEAFAQTALERIALPASLRELGRGAFRATPAQRAAHAGAITVDAGNPVLAVDADGGLYRDGAFAELLSCVPAYAVRPGTPRVLDGACLRNATLRAVTLPEGLEAIGDDAFRGARGLREVALPATVRSIGDRALMDTAVRRLRLPRDLGHLGDSALLVQGENPLRSSRPLQDMELDPANPRFYVESGLLCERGAGDGGADKALLYVGPDSRVRIPDAVNRLAPGAFLGATGVDELTVHGHLHSVCAGALSVARSIPLLRVEFPRPLDGWADGEFPVPSLSPRYRTYTHLIGTDAEGTAFQFAYYDSWVSHATAIEELAPAALGRLRRPVRLDGEMAAIYRGILARKQAAVCRLFAQRGDLEALEDLAAWGLLGRDAVEDELRAATRAGNAQATATLLELGCRRGWVGAGLDMSL</sequence>
<dbReference type="InterPro" id="IPR032675">
    <property type="entry name" value="LRR_dom_sf"/>
</dbReference>
<dbReference type="EMBL" id="JAJMLW010000001">
    <property type="protein sequence ID" value="MCI2241131.1"/>
    <property type="molecule type" value="Genomic_DNA"/>
</dbReference>
<dbReference type="Gene3D" id="3.80.10.10">
    <property type="entry name" value="Ribonuclease Inhibitor"/>
    <property type="match status" value="2"/>
</dbReference>
<organism evidence="2 3">
    <name type="scientific">Adlercreutzia faecimuris</name>
    <dbReference type="NCBI Taxonomy" id="2897341"/>
    <lineage>
        <taxon>Bacteria</taxon>
        <taxon>Bacillati</taxon>
        <taxon>Actinomycetota</taxon>
        <taxon>Coriobacteriia</taxon>
        <taxon>Eggerthellales</taxon>
        <taxon>Eggerthellaceae</taxon>
        <taxon>Adlercreutzia</taxon>
    </lineage>
</organism>
<feature type="compositionally biased region" description="Low complexity" evidence="1">
    <location>
        <begin position="86"/>
        <end position="97"/>
    </location>
</feature>
<name>A0ABS9WE39_9ACTN</name>
<keyword evidence="3" id="KW-1185">Reference proteome</keyword>